<feature type="transmembrane region" description="Helical" evidence="8">
    <location>
        <begin position="26"/>
        <end position="44"/>
    </location>
</feature>
<feature type="transmembrane region" description="Helical" evidence="8">
    <location>
        <begin position="197"/>
        <end position="223"/>
    </location>
</feature>
<reference evidence="9 10" key="1">
    <citation type="submission" date="2024-09" db="EMBL/GenBank/DDBJ databases">
        <authorList>
            <person name="Sun Q."/>
            <person name="Mori K."/>
        </authorList>
    </citation>
    <scope>NUCLEOTIDE SEQUENCE [LARGE SCALE GENOMIC DNA]</scope>
    <source>
        <strain evidence="9 10">JCM 12763</strain>
    </source>
</reference>
<dbReference type="EMBL" id="JBHMAX010000001">
    <property type="protein sequence ID" value="MFB9730502.1"/>
    <property type="molecule type" value="Genomic_DNA"/>
</dbReference>
<protein>
    <submittedName>
        <fullName evidence="9">BCCT family transporter</fullName>
    </submittedName>
</protein>
<feature type="transmembrane region" description="Helical" evidence="8">
    <location>
        <begin position="243"/>
        <end position="265"/>
    </location>
</feature>
<dbReference type="Proteomes" id="UP001589613">
    <property type="component" value="Unassembled WGS sequence"/>
</dbReference>
<dbReference type="Pfam" id="PF02028">
    <property type="entry name" value="BCCT"/>
    <property type="match status" value="1"/>
</dbReference>
<feature type="transmembrane region" description="Helical" evidence="8">
    <location>
        <begin position="277"/>
        <end position="297"/>
    </location>
</feature>
<comment type="subcellular location">
    <subcellularLocation>
        <location evidence="1">Cell membrane</location>
        <topology evidence="1">Multi-pass membrane protein</topology>
    </subcellularLocation>
</comment>
<evidence type="ECO:0000256" key="4">
    <source>
        <dbReference type="ARBA" id="ARBA00022475"/>
    </source>
</evidence>
<sequence length="558" mass="59630">MSTTTRPDGPAGPPPPTVTPGLAPRVFWPAAVLITAFVLAAAIFPEPMNRGLATVNEVVVNTIGWYYVLLTFAFVVFTVWLAISRYGEIRLGQDDEEPEFSYLSWFAMLFSAGMGIGLMFWGVAEPLFHFAGPPPGSAEDTPAGLANAAMGRTFLHWGLHAWAIYIIVGLGVAYAVHRKKLPVSIRWALRPLLGRRVEGWLGDVIDVVAVVGTLFGVATSLGFGVSQVAAGLDFVGLTDGVGAWGQVALIAGITLIATASVMTGIGKGIKWLSNINLALAGLLLLFVLVAGPTLFLLRDMVQAVGFYLQNFFSLSFATLPYQEEGPAWLGGWTTYYWGWWISWSPFVGIFIARISKGRTVREFITGVLLVPTLLTMAWFTVMGGTALHREIFGDGGLVGDDGSVATNEALFQMLDGLPGGPFLSGLAIIMIVIFFVTSSDSGSYVVDMIANGGNPDPPVWSRVMWAVLEGAIAAVLIVAGAAAGVEGGGLQSLQTMAIITAAPFTLVMIGIMISLVKAFIAEEKWRDEVERRILARELALEAQEMQIDPQVDLGGGRA</sequence>
<feature type="transmembrane region" description="Helical" evidence="8">
    <location>
        <begin position="154"/>
        <end position="176"/>
    </location>
</feature>
<dbReference type="NCBIfam" id="TIGR00842">
    <property type="entry name" value="bcct"/>
    <property type="match status" value="1"/>
</dbReference>
<accession>A0ABV5UY73</accession>
<comment type="similarity">
    <text evidence="2">Belongs to the BCCT transporter (TC 2.A.15) family.</text>
</comment>
<keyword evidence="6 8" id="KW-1133">Transmembrane helix</keyword>
<evidence type="ECO:0000256" key="3">
    <source>
        <dbReference type="ARBA" id="ARBA00022448"/>
    </source>
</evidence>
<evidence type="ECO:0000256" key="2">
    <source>
        <dbReference type="ARBA" id="ARBA00005658"/>
    </source>
</evidence>
<dbReference type="PANTHER" id="PTHR30047:SF7">
    <property type="entry name" value="HIGH-AFFINITY CHOLINE TRANSPORT PROTEIN"/>
    <property type="match status" value="1"/>
</dbReference>
<feature type="transmembrane region" description="Helical" evidence="8">
    <location>
        <begin position="420"/>
        <end position="438"/>
    </location>
</feature>
<evidence type="ECO:0000313" key="10">
    <source>
        <dbReference type="Proteomes" id="UP001589613"/>
    </source>
</evidence>
<name>A0ABV5UY73_9MICO</name>
<evidence type="ECO:0000313" key="9">
    <source>
        <dbReference type="EMBL" id="MFB9730502.1"/>
    </source>
</evidence>
<feature type="transmembrane region" description="Helical" evidence="8">
    <location>
        <begin position="336"/>
        <end position="354"/>
    </location>
</feature>
<evidence type="ECO:0000256" key="6">
    <source>
        <dbReference type="ARBA" id="ARBA00022989"/>
    </source>
</evidence>
<gene>
    <name evidence="9" type="ORF">ACFFN0_00395</name>
</gene>
<comment type="caution">
    <text evidence="9">The sequence shown here is derived from an EMBL/GenBank/DDBJ whole genome shotgun (WGS) entry which is preliminary data.</text>
</comment>
<evidence type="ECO:0000256" key="7">
    <source>
        <dbReference type="ARBA" id="ARBA00023136"/>
    </source>
</evidence>
<keyword evidence="10" id="KW-1185">Reference proteome</keyword>
<keyword evidence="3" id="KW-0813">Transport</keyword>
<proteinExistence type="inferred from homology"/>
<keyword evidence="5 8" id="KW-0812">Transmembrane</keyword>
<evidence type="ECO:0000256" key="5">
    <source>
        <dbReference type="ARBA" id="ARBA00022692"/>
    </source>
</evidence>
<feature type="transmembrane region" description="Helical" evidence="8">
    <location>
        <begin position="103"/>
        <end position="124"/>
    </location>
</feature>
<feature type="transmembrane region" description="Helical" evidence="8">
    <location>
        <begin position="495"/>
        <end position="516"/>
    </location>
</feature>
<keyword evidence="4" id="KW-1003">Cell membrane</keyword>
<dbReference type="PANTHER" id="PTHR30047">
    <property type="entry name" value="HIGH-AFFINITY CHOLINE TRANSPORT PROTEIN-RELATED"/>
    <property type="match status" value="1"/>
</dbReference>
<feature type="transmembrane region" description="Helical" evidence="8">
    <location>
        <begin position="366"/>
        <end position="387"/>
    </location>
</feature>
<dbReference type="InterPro" id="IPR000060">
    <property type="entry name" value="BCCT_transptr"/>
</dbReference>
<dbReference type="RefSeq" id="WP_141338738.1">
    <property type="nucleotide sequence ID" value="NZ_JBHMAX010000001.1"/>
</dbReference>
<evidence type="ECO:0000256" key="1">
    <source>
        <dbReference type="ARBA" id="ARBA00004651"/>
    </source>
</evidence>
<organism evidence="9 10">
    <name type="scientific">Ornithinimicrobium kibberense</name>
    <dbReference type="NCBI Taxonomy" id="282060"/>
    <lineage>
        <taxon>Bacteria</taxon>
        <taxon>Bacillati</taxon>
        <taxon>Actinomycetota</taxon>
        <taxon>Actinomycetes</taxon>
        <taxon>Micrococcales</taxon>
        <taxon>Ornithinimicrobiaceae</taxon>
        <taxon>Ornithinimicrobium</taxon>
    </lineage>
</organism>
<feature type="transmembrane region" description="Helical" evidence="8">
    <location>
        <begin position="64"/>
        <end position="83"/>
    </location>
</feature>
<keyword evidence="7 8" id="KW-0472">Membrane</keyword>
<evidence type="ECO:0000256" key="8">
    <source>
        <dbReference type="SAM" id="Phobius"/>
    </source>
</evidence>
<feature type="transmembrane region" description="Helical" evidence="8">
    <location>
        <begin position="459"/>
        <end position="483"/>
    </location>
</feature>